<accession>A0A4U6XKU0</accession>
<dbReference type="AlphaFoldDB" id="A0A4U6XKU0"/>
<dbReference type="Proteomes" id="UP000310108">
    <property type="component" value="Unassembled WGS sequence"/>
</dbReference>
<dbReference type="EMBL" id="PJEX01000074">
    <property type="protein sequence ID" value="TKW56248.1"/>
    <property type="molecule type" value="Genomic_DNA"/>
</dbReference>
<evidence type="ECO:0000313" key="2">
    <source>
        <dbReference type="Proteomes" id="UP000310108"/>
    </source>
</evidence>
<reference evidence="1 2" key="1">
    <citation type="journal article" date="2019" name="PLoS ONE">
        <title>Comparative genome analysis indicates high evolutionary potential of pathogenicity genes in Colletotrichum tanaceti.</title>
        <authorList>
            <person name="Lelwala R.V."/>
            <person name="Korhonen P.K."/>
            <person name="Young N.D."/>
            <person name="Scott J.B."/>
            <person name="Ades P.A."/>
            <person name="Gasser R.B."/>
            <person name="Taylor P.W.J."/>
        </authorList>
    </citation>
    <scope>NUCLEOTIDE SEQUENCE [LARGE SCALE GENOMIC DNA]</scope>
    <source>
        <strain evidence="1">BRIP57314</strain>
    </source>
</reference>
<proteinExistence type="predicted"/>
<comment type="caution">
    <text evidence="1">The sequence shown here is derived from an EMBL/GenBank/DDBJ whole genome shotgun (WGS) entry which is preliminary data.</text>
</comment>
<evidence type="ECO:0000313" key="1">
    <source>
        <dbReference type="EMBL" id="TKW56248.1"/>
    </source>
</evidence>
<organism evidence="1 2">
    <name type="scientific">Colletotrichum tanaceti</name>
    <dbReference type="NCBI Taxonomy" id="1306861"/>
    <lineage>
        <taxon>Eukaryota</taxon>
        <taxon>Fungi</taxon>
        <taxon>Dikarya</taxon>
        <taxon>Ascomycota</taxon>
        <taxon>Pezizomycotina</taxon>
        <taxon>Sordariomycetes</taxon>
        <taxon>Hypocreomycetidae</taxon>
        <taxon>Glomerellales</taxon>
        <taxon>Glomerellaceae</taxon>
        <taxon>Colletotrichum</taxon>
        <taxon>Colletotrichum destructivum species complex</taxon>
    </lineage>
</organism>
<name>A0A4U6XKU0_9PEZI</name>
<sequence>MASFICAASPVDNVSPIAAREARKSPPPGPSKCNSCDIKACRAKCASSGLNYNGCTCTGTPLVRGLRNK</sequence>
<gene>
    <name evidence="1" type="ORF">CTA1_3751</name>
</gene>
<protein>
    <submittedName>
        <fullName evidence="1">Uncharacterized protein</fullName>
    </submittedName>
</protein>
<keyword evidence="2" id="KW-1185">Reference proteome</keyword>